<dbReference type="GeneID" id="8242159"/>
<dbReference type="Proteomes" id="UP000002009">
    <property type="component" value="Chromosome 3"/>
</dbReference>
<comment type="catalytic activity">
    <reaction evidence="14 16">
        <text>RNA(n) + a ribonucleoside 5'-triphosphate = RNA(n+1) + diphosphate</text>
        <dbReference type="Rhea" id="RHEA:21248"/>
        <dbReference type="Rhea" id="RHEA-COMP:14527"/>
        <dbReference type="Rhea" id="RHEA-COMP:17342"/>
        <dbReference type="ChEBI" id="CHEBI:33019"/>
        <dbReference type="ChEBI" id="CHEBI:61557"/>
        <dbReference type="ChEBI" id="CHEBI:140395"/>
        <dbReference type="EC" id="2.7.7.6"/>
    </reaction>
</comment>
<keyword evidence="26" id="KW-1185">Reference proteome</keyword>
<dbReference type="InterPro" id="IPR007644">
    <property type="entry name" value="RNA_pol_bsu_protrusion"/>
</dbReference>
<dbReference type="GO" id="GO:0008270">
    <property type="term" value="F:zinc ion binding"/>
    <property type="evidence" value="ECO:0007669"/>
    <property type="project" value="UniProtKB-KW"/>
</dbReference>
<dbReference type="InterPro" id="IPR037033">
    <property type="entry name" value="DNA-dir_RNAP_su2_hyb_sf"/>
</dbReference>
<dbReference type="Gene3D" id="2.40.50.150">
    <property type="match status" value="1"/>
</dbReference>
<organism evidence="25 26">
    <name type="scientific">Micromonas commoda (strain RCC299 / NOUM17 / CCMP2709)</name>
    <name type="common">Picoplanktonic green alga</name>
    <dbReference type="NCBI Taxonomy" id="296587"/>
    <lineage>
        <taxon>Eukaryota</taxon>
        <taxon>Viridiplantae</taxon>
        <taxon>Chlorophyta</taxon>
        <taxon>Mamiellophyceae</taxon>
        <taxon>Mamiellales</taxon>
        <taxon>Mamiellaceae</taxon>
        <taxon>Micromonas</taxon>
    </lineage>
</organism>
<keyword evidence="7" id="KW-0479">Metal-binding</keyword>
<evidence type="ECO:0000313" key="26">
    <source>
        <dbReference type="Proteomes" id="UP000002009"/>
    </source>
</evidence>
<feature type="domain" description="RNA polymerase Rpb2" evidence="24">
    <location>
        <begin position="655"/>
        <end position="707"/>
    </location>
</feature>
<keyword evidence="8" id="KW-0863">Zinc-finger</keyword>
<protein>
    <recommendedName>
        <fullName evidence="16">DNA-directed RNA polymerase subunit beta</fullName>
        <ecNumber evidence="16">2.7.7.6</ecNumber>
    </recommendedName>
</protein>
<dbReference type="GO" id="GO:0003899">
    <property type="term" value="F:DNA-directed RNA polymerase activity"/>
    <property type="evidence" value="ECO:0007669"/>
    <property type="project" value="UniProtKB-EC"/>
</dbReference>
<comment type="subcellular location">
    <subcellularLocation>
        <location evidence="2">Nucleus</location>
    </subcellularLocation>
</comment>
<keyword evidence="9" id="KW-0862">Zinc</keyword>
<dbReference type="Gene3D" id="3.90.1800.10">
    <property type="entry name" value="RNA polymerase alpha subunit dimerisation domain"/>
    <property type="match status" value="1"/>
</dbReference>
<evidence type="ECO:0000256" key="14">
    <source>
        <dbReference type="ARBA" id="ARBA00048552"/>
    </source>
</evidence>
<evidence type="ECO:0000256" key="1">
    <source>
        <dbReference type="ARBA" id="ARBA00004026"/>
    </source>
</evidence>
<evidence type="ECO:0000256" key="3">
    <source>
        <dbReference type="ARBA" id="ARBA00006835"/>
    </source>
</evidence>
<dbReference type="SUPFAM" id="SSF64484">
    <property type="entry name" value="beta and beta-prime subunits of DNA dependent RNA-polymerase"/>
    <property type="match status" value="1"/>
</dbReference>
<dbReference type="InterPro" id="IPR037034">
    <property type="entry name" value="RNA_pol_Rpb2_2_sf"/>
</dbReference>
<dbReference type="FunFam" id="2.40.50.150:FF:000002">
    <property type="entry name" value="DNA-directed RNA polymerase subunit beta"/>
    <property type="match status" value="1"/>
</dbReference>
<dbReference type="Gene3D" id="3.90.1070.20">
    <property type="match status" value="1"/>
</dbReference>
<dbReference type="InterPro" id="IPR007647">
    <property type="entry name" value="RNA_pol_Rpb2_5"/>
</dbReference>
<keyword evidence="4 16" id="KW-0240">DNA-directed RNA polymerase</keyword>
<dbReference type="NCBIfam" id="NF007175">
    <property type="entry name" value="PRK09606.1"/>
    <property type="match status" value="1"/>
</dbReference>
<dbReference type="FunFam" id="3.90.1100.10:FF:000005">
    <property type="entry name" value="DNA-directed RNA polymerase subunit beta"/>
    <property type="match status" value="1"/>
</dbReference>
<evidence type="ECO:0000256" key="2">
    <source>
        <dbReference type="ARBA" id="ARBA00004123"/>
    </source>
</evidence>
<evidence type="ECO:0000256" key="17">
    <source>
        <dbReference type="SAM" id="MobiDB-lite"/>
    </source>
</evidence>
<keyword evidence="10" id="KW-0460">Magnesium</keyword>
<dbReference type="FunCoup" id="C1E1U0">
    <property type="interactions" value="1998"/>
</dbReference>
<dbReference type="InterPro" id="IPR007645">
    <property type="entry name" value="RNA_pol_Rpb2_3"/>
</dbReference>
<dbReference type="Pfam" id="PF04563">
    <property type="entry name" value="RNA_pol_Rpb2_1"/>
    <property type="match status" value="1"/>
</dbReference>
<evidence type="ECO:0000256" key="12">
    <source>
        <dbReference type="ARBA" id="ARBA00023242"/>
    </source>
</evidence>
<dbReference type="AlphaFoldDB" id="C1E1U0"/>
<evidence type="ECO:0000256" key="10">
    <source>
        <dbReference type="ARBA" id="ARBA00022842"/>
    </source>
</evidence>
<evidence type="ECO:0000256" key="16">
    <source>
        <dbReference type="RuleBase" id="RU363031"/>
    </source>
</evidence>
<feature type="domain" description="RNA polymerase Rpb2" evidence="20">
    <location>
        <begin position="209"/>
        <end position="397"/>
    </location>
</feature>
<feature type="domain" description="RNA polymerase beta subunit protrusion" evidence="21">
    <location>
        <begin position="31"/>
        <end position="446"/>
    </location>
</feature>
<dbReference type="GO" id="GO:0032549">
    <property type="term" value="F:ribonucleoside binding"/>
    <property type="evidence" value="ECO:0007669"/>
    <property type="project" value="InterPro"/>
</dbReference>
<dbReference type="STRING" id="296587.C1E1U0"/>
<dbReference type="Pfam" id="PF04560">
    <property type="entry name" value="RNA_pol_Rpb2_7"/>
    <property type="match status" value="1"/>
</dbReference>
<keyword evidence="12" id="KW-0539">Nucleus</keyword>
<feature type="compositionally biased region" description="Basic and acidic residues" evidence="17">
    <location>
        <begin position="828"/>
        <end position="841"/>
    </location>
</feature>
<dbReference type="InParanoid" id="C1E1U0"/>
<comment type="subunit">
    <text evidence="13">In plastids the minimal PEP RNA polymerase catalytic core is composed of four subunits: alpha, beta, beta', and beta''. When a (nuclear-encoded) sigma factor is associated with the core the holoenzyme is formed, which can initiate transcription.</text>
</comment>
<evidence type="ECO:0000256" key="15">
    <source>
        <dbReference type="RuleBase" id="RU000434"/>
    </source>
</evidence>
<dbReference type="Pfam" id="PF04566">
    <property type="entry name" value="RNA_pol_Rpb2_4"/>
    <property type="match status" value="1"/>
</dbReference>
<evidence type="ECO:0000259" key="19">
    <source>
        <dbReference type="Pfam" id="PF04560"/>
    </source>
</evidence>
<dbReference type="GO" id="GO:0003677">
    <property type="term" value="F:DNA binding"/>
    <property type="evidence" value="ECO:0007669"/>
    <property type="project" value="InterPro"/>
</dbReference>
<comment type="function">
    <text evidence="1 16">DNA-dependent RNA polymerase catalyzes the transcription of DNA into RNA using the four ribonucleoside triphosphates as substrates.</text>
</comment>
<evidence type="ECO:0000259" key="22">
    <source>
        <dbReference type="Pfam" id="PF04565"/>
    </source>
</evidence>
<dbReference type="InterPro" id="IPR007642">
    <property type="entry name" value="RNA_pol_Rpb2_2"/>
</dbReference>
<evidence type="ECO:0000259" key="20">
    <source>
        <dbReference type="Pfam" id="PF04561"/>
    </source>
</evidence>
<dbReference type="CDD" id="cd00653">
    <property type="entry name" value="RNA_pol_B_RPB2"/>
    <property type="match status" value="1"/>
</dbReference>
<evidence type="ECO:0000313" key="25">
    <source>
        <dbReference type="EMBL" id="ACO61798.1"/>
    </source>
</evidence>
<dbReference type="Pfam" id="PF00562">
    <property type="entry name" value="RNA_pol_Rpb2_6"/>
    <property type="match status" value="1"/>
</dbReference>
<feature type="domain" description="DNA-directed RNA polymerase subunit 2 hybrid-binding" evidence="18">
    <location>
        <begin position="714"/>
        <end position="1084"/>
    </location>
</feature>
<dbReference type="InterPro" id="IPR007641">
    <property type="entry name" value="RNA_pol_Rpb2_7"/>
</dbReference>
<evidence type="ECO:0000256" key="11">
    <source>
        <dbReference type="ARBA" id="ARBA00023163"/>
    </source>
</evidence>
<evidence type="ECO:0000256" key="7">
    <source>
        <dbReference type="ARBA" id="ARBA00022723"/>
    </source>
</evidence>
<dbReference type="FunFam" id="3.90.1100.10:FF:000003">
    <property type="entry name" value="DNA-directed RNA polymerase subunit beta"/>
    <property type="match status" value="1"/>
</dbReference>
<dbReference type="FunFam" id="3.90.1070.20:FF:000001">
    <property type="entry name" value="DNA-directed RNA polymerase subunit beta"/>
    <property type="match status" value="1"/>
</dbReference>
<name>C1E1U0_MICCC</name>
<dbReference type="Pfam" id="PF04561">
    <property type="entry name" value="RNA_pol_Rpb2_2"/>
    <property type="match status" value="1"/>
</dbReference>
<dbReference type="RefSeq" id="XP_002500540.1">
    <property type="nucleotide sequence ID" value="XM_002500494.1"/>
</dbReference>
<dbReference type="Gene3D" id="3.90.1110.10">
    <property type="entry name" value="RNA polymerase Rpb2, domain 2"/>
    <property type="match status" value="1"/>
</dbReference>
<evidence type="ECO:0000256" key="4">
    <source>
        <dbReference type="ARBA" id="ARBA00022478"/>
    </source>
</evidence>
<evidence type="ECO:0000259" key="23">
    <source>
        <dbReference type="Pfam" id="PF04566"/>
    </source>
</evidence>
<feature type="region of interest" description="Disordered" evidence="17">
    <location>
        <begin position="828"/>
        <end position="849"/>
    </location>
</feature>
<accession>C1E1U0</accession>
<dbReference type="InterPro" id="IPR007121">
    <property type="entry name" value="RNA_pol_bsu_CS"/>
</dbReference>
<dbReference type="Pfam" id="PF04567">
    <property type="entry name" value="RNA_pol_Rpb2_5"/>
    <property type="match status" value="1"/>
</dbReference>
<gene>
    <name evidence="25" type="ORF">MICPUN_93697</name>
</gene>
<comment type="similarity">
    <text evidence="3 15">Belongs to the RNA polymerase beta chain family.</text>
</comment>
<dbReference type="InterPro" id="IPR015712">
    <property type="entry name" value="DNA-dir_RNA_pol_su2"/>
</dbReference>
<evidence type="ECO:0000256" key="5">
    <source>
        <dbReference type="ARBA" id="ARBA00022679"/>
    </source>
</evidence>
<feature type="domain" description="RNA polymerase Rpb2" evidence="19">
    <location>
        <begin position="1086"/>
        <end position="1177"/>
    </location>
</feature>
<dbReference type="FunFam" id="3.90.1800.10:FF:000002">
    <property type="entry name" value="DNA-directed RNA polymerase subunit beta"/>
    <property type="match status" value="1"/>
</dbReference>
<dbReference type="InterPro" id="IPR007646">
    <property type="entry name" value="RNA_pol_Rpb2_4"/>
</dbReference>
<dbReference type="GO" id="GO:0005665">
    <property type="term" value="C:RNA polymerase II, core complex"/>
    <property type="evidence" value="ECO:0007669"/>
    <property type="project" value="UniProtKB-ARBA"/>
</dbReference>
<dbReference type="PROSITE" id="PS01166">
    <property type="entry name" value="RNA_POL_BETA"/>
    <property type="match status" value="1"/>
</dbReference>
<dbReference type="KEGG" id="mis:MICPUN_93697"/>
<dbReference type="EMBL" id="CP001324">
    <property type="protein sequence ID" value="ACO61798.1"/>
    <property type="molecule type" value="Genomic_DNA"/>
</dbReference>
<evidence type="ECO:0000259" key="24">
    <source>
        <dbReference type="Pfam" id="PF04567"/>
    </source>
</evidence>
<dbReference type="OrthoDB" id="10248617at2759"/>
<dbReference type="GO" id="GO:0006351">
    <property type="term" value="P:DNA-templated transcription"/>
    <property type="evidence" value="ECO:0007669"/>
    <property type="project" value="InterPro"/>
</dbReference>
<dbReference type="GO" id="GO:0031047">
    <property type="term" value="P:regulatory ncRNA-mediated gene silencing"/>
    <property type="evidence" value="ECO:0007669"/>
    <property type="project" value="UniProtKB-ARBA"/>
</dbReference>
<dbReference type="InterPro" id="IPR007120">
    <property type="entry name" value="DNA-dir_RNAP_su2_dom"/>
</dbReference>
<feature type="domain" description="RNA polymerase Rpb2" evidence="23">
    <location>
        <begin position="570"/>
        <end position="631"/>
    </location>
</feature>
<evidence type="ECO:0000256" key="13">
    <source>
        <dbReference type="ARBA" id="ARBA00026088"/>
    </source>
</evidence>
<feature type="domain" description="RNA polymerase Rpb2" evidence="22">
    <location>
        <begin position="471"/>
        <end position="535"/>
    </location>
</feature>
<reference evidence="25 26" key="1">
    <citation type="journal article" date="2009" name="Science">
        <title>Green evolution and dynamic adaptations revealed by genomes of the marine picoeukaryotes Micromonas.</title>
        <authorList>
            <person name="Worden A.Z."/>
            <person name="Lee J.H."/>
            <person name="Mock T."/>
            <person name="Rouze P."/>
            <person name="Simmons M.P."/>
            <person name="Aerts A.L."/>
            <person name="Allen A.E."/>
            <person name="Cuvelier M.L."/>
            <person name="Derelle E."/>
            <person name="Everett M.V."/>
            <person name="Foulon E."/>
            <person name="Grimwood J."/>
            <person name="Gundlach H."/>
            <person name="Henrissat B."/>
            <person name="Napoli C."/>
            <person name="McDonald S.M."/>
            <person name="Parker M.S."/>
            <person name="Rombauts S."/>
            <person name="Salamov A."/>
            <person name="Von Dassow P."/>
            <person name="Badger J.H."/>
            <person name="Coutinho P.M."/>
            <person name="Demir E."/>
            <person name="Dubchak I."/>
            <person name="Gentemann C."/>
            <person name="Eikrem W."/>
            <person name="Gready J.E."/>
            <person name="John U."/>
            <person name="Lanier W."/>
            <person name="Lindquist E.A."/>
            <person name="Lucas S."/>
            <person name="Mayer K.F."/>
            <person name="Moreau H."/>
            <person name="Not F."/>
            <person name="Otillar R."/>
            <person name="Panaud O."/>
            <person name="Pangilinan J."/>
            <person name="Paulsen I."/>
            <person name="Piegu B."/>
            <person name="Poliakov A."/>
            <person name="Robbens S."/>
            <person name="Schmutz J."/>
            <person name="Toulza E."/>
            <person name="Wyss T."/>
            <person name="Zelensky A."/>
            <person name="Zhou K."/>
            <person name="Armbrust E.V."/>
            <person name="Bhattacharya D."/>
            <person name="Goodenough U.W."/>
            <person name="Van de Peer Y."/>
            <person name="Grigoriev I.V."/>
        </authorList>
    </citation>
    <scope>NUCLEOTIDE SEQUENCE [LARGE SCALE GENOMIC DNA]</scope>
    <source>
        <strain evidence="26">RCC299 / NOUM17</strain>
    </source>
</reference>
<sequence>MSEENVAVEEEEEIGQEDAWTVISSFFEEKGLARQQLDSFNEFIQHTMQEIVDEMSDFTIEPEEQHMPGEEADGKGKKKYKVEFKQIYLSKPMVTEADGMTSTLFPKEARLRNLTYSAPLYIDMAKSTITTTDEIDATTGKYIETIDTEEYPKVFFGKVPIMLRSQYCSLHDHTDKELTELGECPYDEGGYFIINGSEKVLIAQEKMSTNHVYVFEKRQPSKYMWVAECRSSPESGARAASSCMARLCHAPGTKDEAGVISVTIPYIRTEIPLFVVFRALGFVADKDILEHLVYDFEDHEMMQLLRNSIEEAQVIQSQDVALDFIGKRGSAVGVTRPKRIQYAREILQKELLPHVGVNEGCETKKAYFLGYIVNRLLLCALGRKKEDDRDHFGNKRMDLSGPLIAMLFRQLFRKVTKDVRLYSQRCIDSGKDIQLTLAVKAKTITSGLKYSLATGNWGAQGAQDIRAGVSQVLNRLSFSSTLSHLRRLNSPIGREGKLAKPRQLHNSHWGMVCPAETPEGQAVGLVKNLSLMCLVSVGSPSAPLLEFLEEWSMENLEEISPSVIVNATKIFVNGVWVGVHREPAQLVQTLRNLRRKLDITIEVGVVHDIALRELRLYTDYGRCIRPLFIVEDNHLVIKKKDIQMLYEKEITGYTWNDLVATGCIEYVDTEEEETTMIAMTIDELVGQRINAEPGGVKHMYTHCEIHPSMILGICASIIPFPDHNQSPRNTYQSAMGKQAMGMYVTNFQIRMDTLAYVLFYPQKPLVTTRAMEHLHFRELPAGVNVVVGIMCYTGYNQEDSVIMNQSSIDRGLFRSIFYRSFKDEEKKQGSLTKEELERPSRDTTLGMRHGTYDKLDDDGLICPGTRVSGEDIIIGKTSPLPEDDPSAVSKRFTKRDCSTGMKNSETGIIDQVLLTTNDQGLRFVKIRVRSCRTPQVGDKFSSRHGQKGTIGMTYTQEDMPFTCEGIVPDIIVNPHAIPSRMTIGQLVECLMGKVAAMMGKEGDATPFTPVTVESISDMLHMCGYQKRGNEVMYNGHTGRKLEAKIFLGPTYYQRLKHMVDDKIHSRGRGPVQILTRQPMEGRSRDGGLRFGEMERDCIISHGAAAFLKERLMDQSDAYRIHVCETCGLIAVANLKNQTFECCKNPSERTKVVQVMMPYACKLLFQELMSMAVAPRLVT</sequence>
<evidence type="ECO:0000259" key="21">
    <source>
        <dbReference type="Pfam" id="PF04563"/>
    </source>
</evidence>
<keyword evidence="5 16" id="KW-0808">Transferase</keyword>
<dbReference type="InterPro" id="IPR014724">
    <property type="entry name" value="RNA_pol_RPB2_OB-fold"/>
</dbReference>
<evidence type="ECO:0000256" key="6">
    <source>
        <dbReference type="ARBA" id="ARBA00022695"/>
    </source>
</evidence>
<dbReference type="OMA" id="CYDRNDS"/>
<keyword evidence="11 16" id="KW-0804">Transcription</keyword>
<keyword evidence="6 16" id="KW-0548">Nucleotidyltransferase</keyword>
<dbReference type="Pfam" id="PF04565">
    <property type="entry name" value="RNA_pol_Rpb2_3"/>
    <property type="match status" value="1"/>
</dbReference>
<dbReference type="eggNOG" id="KOG0214">
    <property type="taxonomic scope" value="Eukaryota"/>
</dbReference>
<evidence type="ECO:0000256" key="9">
    <source>
        <dbReference type="ARBA" id="ARBA00022833"/>
    </source>
</evidence>
<dbReference type="FunFam" id="2.40.270.10:FF:000011">
    <property type="entry name" value="DNA-directed RNA polymerase subunit beta"/>
    <property type="match status" value="1"/>
</dbReference>
<proteinExistence type="inferred from homology"/>
<evidence type="ECO:0000259" key="18">
    <source>
        <dbReference type="Pfam" id="PF00562"/>
    </source>
</evidence>
<evidence type="ECO:0000256" key="8">
    <source>
        <dbReference type="ARBA" id="ARBA00022771"/>
    </source>
</evidence>
<dbReference type="PANTHER" id="PTHR20856">
    <property type="entry name" value="DNA-DIRECTED RNA POLYMERASE I SUBUNIT 2"/>
    <property type="match status" value="1"/>
</dbReference>
<dbReference type="Gene3D" id="2.40.270.10">
    <property type="entry name" value="DNA-directed RNA polymerase, subunit 2, domain 6"/>
    <property type="match status" value="1"/>
</dbReference>
<dbReference type="EC" id="2.7.7.6" evidence="16"/>